<dbReference type="SMART" id="SM00421">
    <property type="entry name" value="HTH_LUXR"/>
    <property type="match status" value="1"/>
</dbReference>
<geneLocation type="plasmid" evidence="3 4">
    <name>unnamed1</name>
</geneLocation>
<accession>A0ABX6A2X8</accession>
<evidence type="ECO:0000313" key="4">
    <source>
        <dbReference type="Proteomes" id="UP000324308"/>
    </source>
</evidence>
<dbReference type="InterPro" id="IPR036388">
    <property type="entry name" value="WH-like_DNA-bd_sf"/>
</dbReference>
<evidence type="ECO:0000259" key="2">
    <source>
        <dbReference type="PROSITE" id="PS50043"/>
    </source>
</evidence>
<keyword evidence="3" id="KW-0614">Plasmid</keyword>
<dbReference type="Proteomes" id="UP000324308">
    <property type="component" value="Plasmid unnamed1"/>
</dbReference>
<dbReference type="CDD" id="cd06170">
    <property type="entry name" value="LuxR_C_like"/>
    <property type="match status" value="1"/>
</dbReference>
<name>A0ABX6A2X8_STRTE</name>
<dbReference type="PROSITE" id="PS50043">
    <property type="entry name" value="HTH_LUXR_2"/>
    <property type="match status" value="1"/>
</dbReference>
<dbReference type="EMBL" id="CP043960">
    <property type="protein sequence ID" value="QER90452.1"/>
    <property type="molecule type" value="Genomic_DNA"/>
</dbReference>
<dbReference type="InterPro" id="IPR016032">
    <property type="entry name" value="Sig_transdc_resp-reg_C-effctor"/>
</dbReference>
<reference evidence="3 4" key="1">
    <citation type="submission" date="2019-09" db="EMBL/GenBank/DDBJ databases">
        <title>Draft genome sequence of the Ebosin-producing strain Streptomyces sp. 139.</title>
        <authorList>
            <person name="Ai L."/>
            <person name="Geng M."/>
            <person name="Ma M."/>
            <person name="Bai L."/>
        </authorList>
    </citation>
    <scope>NUCLEOTIDE SEQUENCE [LARGE SCALE GENOMIC DNA]</scope>
    <source>
        <strain evidence="3 4">139</strain>
        <plasmid evidence="3 4">unnamed1</plasmid>
    </source>
</reference>
<proteinExistence type="predicted"/>
<dbReference type="Gene3D" id="1.10.10.10">
    <property type="entry name" value="Winged helix-like DNA-binding domain superfamily/Winged helix DNA-binding domain"/>
    <property type="match status" value="1"/>
</dbReference>
<sequence>MALHFGLRPGVVWSPTRTADVGSRGGSMGARPEETPVDQRDCGLLLSPREHRLISLLWAGHTDASAAHRMGISPRTVTNILRSLMDRTGVNNRFQLGVVLGSHFALRHTPDMRAPDDGPANAGPSSSLGACQDTSREEYCPVGSVVGMA</sequence>
<organism evidence="3 4">
    <name type="scientific">Streptomyces tendae</name>
    <dbReference type="NCBI Taxonomy" id="1932"/>
    <lineage>
        <taxon>Bacteria</taxon>
        <taxon>Bacillati</taxon>
        <taxon>Actinomycetota</taxon>
        <taxon>Actinomycetes</taxon>
        <taxon>Kitasatosporales</taxon>
        <taxon>Streptomycetaceae</taxon>
        <taxon>Streptomyces</taxon>
    </lineage>
</organism>
<protein>
    <submittedName>
        <fullName evidence="3">Helix-turn-helix transcriptional regulator</fullName>
    </submittedName>
</protein>
<keyword evidence="4" id="KW-1185">Reference proteome</keyword>
<feature type="domain" description="HTH luxR-type" evidence="2">
    <location>
        <begin position="39"/>
        <end position="104"/>
    </location>
</feature>
<gene>
    <name evidence="3" type="ORF">F3L20_32820</name>
</gene>
<dbReference type="InterPro" id="IPR000792">
    <property type="entry name" value="Tscrpt_reg_LuxR_C"/>
</dbReference>
<dbReference type="SUPFAM" id="SSF46894">
    <property type="entry name" value="C-terminal effector domain of the bipartite response regulators"/>
    <property type="match status" value="1"/>
</dbReference>
<feature type="compositionally biased region" description="Polar residues" evidence="1">
    <location>
        <begin position="123"/>
        <end position="133"/>
    </location>
</feature>
<feature type="region of interest" description="Disordered" evidence="1">
    <location>
        <begin position="110"/>
        <end position="133"/>
    </location>
</feature>
<evidence type="ECO:0000313" key="3">
    <source>
        <dbReference type="EMBL" id="QER90452.1"/>
    </source>
</evidence>
<dbReference type="Pfam" id="PF00196">
    <property type="entry name" value="GerE"/>
    <property type="match status" value="1"/>
</dbReference>
<evidence type="ECO:0000256" key="1">
    <source>
        <dbReference type="SAM" id="MobiDB-lite"/>
    </source>
</evidence>
<feature type="region of interest" description="Disordered" evidence="1">
    <location>
        <begin position="18"/>
        <end position="38"/>
    </location>
</feature>